<evidence type="ECO:0000313" key="21">
    <source>
        <dbReference type="Proteomes" id="UP000285301"/>
    </source>
</evidence>
<dbReference type="InterPro" id="IPR036599">
    <property type="entry name" value="DNA_ligase_N_sf"/>
</dbReference>
<dbReference type="InterPro" id="IPR036420">
    <property type="entry name" value="BRCT_dom_sf"/>
</dbReference>
<dbReference type="Gene3D" id="3.40.50.10190">
    <property type="entry name" value="BRCT domain"/>
    <property type="match status" value="2"/>
</dbReference>
<dbReference type="SUPFAM" id="SSF50249">
    <property type="entry name" value="Nucleic acid-binding proteins"/>
    <property type="match status" value="1"/>
</dbReference>
<dbReference type="InterPro" id="IPR012309">
    <property type="entry name" value="DNA_ligase_ATP-dep_C"/>
</dbReference>
<evidence type="ECO:0000256" key="7">
    <source>
        <dbReference type="ARBA" id="ARBA00022741"/>
    </source>
</evidence>
<sequence length="871" mass="100548">METEASKQSFLIFCRVCEKIVKSAFKNKKSLIRQYINVWKLSPLYNDSDASHSFFPALRLFCPSSDRDRPAFGMKEIRIGQEYVKILCISKDSKDANLLTGYRQSNTDFSDVVFSVMQTRSSVTESKVDIETLNEYLDRIAFGFANNERESVTNALRHLITNLTPLENKWLVRILTKNLRLGISESAILNAFHPQAKQHYEVSLDLKQICIDLKDAEVSSPKKHLQLFKAFRPMLAERISIASPVLTSNKQFYIETKFDGERIILHKSANEFQYFTRNGFDYSSSFNDTLTPFIMSSFSKVDECILDGEMLVYSEILQDIVNKNKSTFDVKRMNIENLAEEHPIYVVFDIVMLNKNLLTEKPLSERSSILESRLKEIKNRLQLAERKLASTKEEAIAALNEAIDRHEEGVMIKEMDSTYKPNLRRKSGWWKLKPEYVQGLVDDLDVVIIGGYYGEGRRAGIISQFLLAVAVKNKDEEIPQEFHSFCRVGSGYSDEELRLLLMKLEDFWIKYDPQNTNKSLKLRKAKPDVVIMPQNSVVVQIKGSELTESDEFETGCTLRFPRLMVVRNDKQWIDCLTTEELQHLRTEGRGKLNTKRLDYDSEEESPSKKRKTGIVKSLAPHFKLADVEDIAAKYNVFEGREICVINGSDKISKSNIEQIIKKLNGTLTANPRGDTLLVAHSTEELKVQNLVNSKKHDILKLDWLISCIEQRKFLLPSPLDYWSMKSETKMRLSRFYDKFGDSYIEDIGGEELKKVLENMQTTEIYPETIEEIAEHLFEESNSLLLFRKKKFYIFQETTKFDPCLKLAEASVIFYGGSIVNSYDEATHVIIDKSDLNVLEKFENLLASIFNKFKIVDYYWVRNQICDSETCN</sequence>
<gene>
    <name evidence="20" type="ORF">B4U79_06526</name>
</gene>
<keyword evidence="5" id="KW-0479">Metal-binding</keyword>
<dbReference type="NCBIfam" id="TIGR00574">
    <property type="entry name" value="dnl1"/>
    <property type="match status" value="1"/>
</dbReference>
<dbReference type="InterPro" id="IPR012310">
    <property type="entry name" value="DNA_ligase_ATP-dep_cent"/>
</dbReference>
<dbReference type="GO" id="GO:0005958">
    <property type="term" value="C:DNA-dependent protein kinase-DNA ligase 4 complex"/>
    <property type="evidence" value="ECO:0007669"/>
    <property type="project" value="TreeGrafter"/>
</dbReference>
<keyword evidence="11 15" id="KW-0233">DNA recombination</keyword>
<evidence type="ECO:0000256" key="8">
    <source>
        <dbReference type="ARBA" id="ARBA00022763"/>
    </source>
</evidence>
<evidence type="ECO:0000256" key="9">
    <source>
        <dbReference type="ARBA" id="ARBA00022840"/>
    </source>
</evidence>
<keyword evidence="17" id="KW-0175">Coiled coil</keyword>
<dbReference type="SUPFAM" id="SSF117018">
    <property type="entry name" value="ATP-dependent DNA ligase DNA-binding domain"/>
    <property type="match status" value="1"/>
</dbReference>
<keyword evidence="4 15" id="KW-0436">Ligase</keyword>
<evidence type="ECO:0000259" key="18">
    <source>
        <dbReference type="PROSITE" id="PS50160"/>
    </source>
</evidence>
<dbReference type="CDD" id="cd07903">
    <property type="entry name" value="Adenylation_DNA_ligase_IV"/>
    <property type="match status" value="1"/>
</dbReference>
<evidence type="ECO:0000256" key="16">
    <source>
        <dbReference type="RuleBase" id="RU004196"/>
    </source>
</evidence>
<dbReference type="Pfam" id="PF00533">
    <property type="entry name" value="BRCT"/>
    <property type="match status" value="1"/>
</dbReference>
<feature type="domain" description="BRCT" evidence="19">
    <location>
        <begin position="632"/>
        <end position="721"/>
    </location>
</feature>
<dbReference type="GO" id="GO:0006310">
    <property type="term" value="P:DNA recombination"/>
    <property type="evidence" value="ECO:0007669"/>
    <property type="project" value="UniProtKB-KW"/>
</dbReference>
<dbReference type="InterPro" id="IPR012340">
    <property type="entry name" value="NA-bd_OB-fold"/>
</dbReference>
<comment type="caution">
    <text evidence="20">The sequence shown here is derived from an EMBL/GenBank/DDBJ whole genome shotgun (WGS) entry which is preliminary data.</text>
</comment>
<dbReference type="Pfam" id="PF01068">
    <property type="entry name" value="DNA_ligase_A_M"/>
    <property type="match status" value="1"/>
</dbReference>
<comment type="similarity">
    <text evidence="3 16">Belongs to the ATP-dependent DNA ligase family.</text>
</comment>
<reference evidence="20 21" key="1">
    <citation type="journal article" date="2018" name="Gigascience">
        <title>Genomes of trombidid mites reveal novel predicted allergens and laterally-transferred genes associated with secondary metabolism.</title>
        <authorList>
            <person name="Dong X."/>
            <person name="Chaisiri K."/>
            <person name="Xia D."/>
            <person name="Armstrong S.D."/>
            <person name="Fang Y."/>
            <person name="Donnelly M.J."/>
            <person name="Kadowaki T."/>
            <person name="McGarry J.W."/>
            <person name="Darby A.C."/>
            <person name="Makepeace B.L."/>
        </authorList>
    </citation>
    <scope>NUCLEOTIDE SEQUENCE [LARGE SCALE GENOMIC DNA]</scope>
    <source>
        <strain evidence="20">UoL-WK</strain>
    </source>
</reference>
<dbReference type="PROSITE" id="PS50172">
    <property type="entry name" value="BRCT"/>
    <property type="match status" value="2"/>
</dbReference>
<dbReference type="OrthoDB" id="151490at2759"/>
<dbReference type="InterPro" id="IPR044125">
    <property type="entry name" value="Adenylation_DNA_ligase_IV"/>
</dbReference>
<dbReference type="GO" id="GO:0003910">
    <property type="term" value="F:DNA ligase (ATP) activity"/>
    <property type="evidence" value="ECO:0007669"/>
    <property type="project" value="UniProtKB-EC"/>
</dbReference>
<evidence type="ECO:0000256" key="6">
    <source>
        <dbReference type="ARBA" id="ARBA00022737"/>
    </source>
</evidence>
<dbReference type="PANTHER" id="PTHR45997:SF1">
    <property type="entry name" value="DNA LIGASE 4"/>
    <property type="match status" value="1"/>
</dbReference>
<evidence type="ECO:0000256" key="11">
    <source>
        <dbReference type="ARBA" id="ARBA00023172"/>
    </source>
</evidence>
<keyword evidence="6" id="KW-0677">Repeat</keyword>
<dbReference type="SUPFAM" id="SSF56091">
    <property type="entry name" value="DNA ligase/mRNA capping enzyme, catalytic domain"/>
    <property type="match status" value="1"/>
</dbReference>
<keyword evidence="21" id="KW-1185">Reference proteome</keyword>
<evidence type="ECO:0000256" key="13">
    <source>
        <dbReference type="ARBA" id="ARBA00023242"/>
    </source>
</evidence>
<dbReference type="Gene3D" id="3.30.470.30">
    <property type="entry name" value="DNA ligase/mRNA capping enzyme"/>
    <property type="match status" value="1"/>
</dbReference>
<evidence type="ECO:0000256" key="5">
    <source>
        <dbReference type="ARBA" id="ARBA00022723"/>
    </source>
</evidence>
<keyword evidence="13" id="KW-0539">Nucleus</keyword>
<evidence type="ECO:0000256" key="12">
    <source>
        <dbReference type="ARBA" id="ARBA00023204"/>
    </source>
</evidence>
<feature type="domain" description="ATP-dependent DNA ligase family profile" evidence="18">
    <location>
        <begin position="345"/>
        <end position="471"/>
    </location>
</feature>
<dbReference type="InterPro" id="IPR012308">
    <property type="entry name" value="DNA_ligase_ATP-dep_N"/>
</dbReference>
<dbReference type="Gene3D" id="2.40.50.140">
    <property type="entry name" value="Nucleic acid-binding proteins"/>
    <property type="match status" value="1"/>
</dbReference>
<dbReference type="Gene3D" id="1.10.3260.10">
    <property type="entry name" value="DNA ligase, ATP-dependent, N-terminal domain"/>
    <property type="match status" value="1"/>
</dbReference>
<evidence type="ECO:0000256" key="10">
    <source>
        <dbReference type="ARBA" id="ARBA00022842"/>
    </source>
</evidence>
<dbReference type="GO" id="GO:0046872">
    <property type="term" value="F:metal ion binding"/>
    <property type="evidence" value="ECO:0007669"/>
    <property type="project" value="UniProtKB-KW"/>
</dbReference>
<dbReference type="GO" id="GO:0006297">
    <property type="term" value="P:nucleotide-excision repair, DNA gap filling"/>
    <property type="evidence" value="ECO:0007669"/>
    <property type="project" value="TreeGrafter"/>
</dbReference>
<dbReference type="GO" id="GO:0071897">
    <property type="term" value="P:DNA biosynthetic process"/>
    <property type="evidence" value="ECO:0007669"/>
    <property type="project" value="InterPro"/>
</dbReference>
<dbReference type="GO" id="GO:0032807">
    <property type="term" value="C:DNA ligase IV complex"/>
    <property type="evidence" value="ECO:0007669"/>
    <property type="project" value="TreeGrafter"/>
</dbReference>
<evidence type="ECO:0000256" key="2">
    <source>
        <dbReference type="ARBA" id="ARBA00004123"/>
    </source>
</evidence>
<dbReference type="Pfam" id="PF04679">
    <property type="entry name" value="DNA_ligase_A_C"/>
    <property type="match status" value="1"/>
</dbReference>
<accession>A0A443RCH4</accession>
<comment type="catalytic activity">
    <reaction evidence="14 15">
        <text>ATP + (deoxyribonucleotide)n-3'-hydroxyl + 5'-phospho-(deoxyribonucleotide)m = (deoxyribonucleotide)n+m + AMP + diphosphate.</text>
        <dbReference type="EC" id="6.5.1.1"/>
    </reaction>
</comment>
<evidence type="ECO:0000256" key="4">
    <source>
        <dbReference type="ARBA" id="ARBA00022598"/>
    </source>
</evidence>
<keyword evidence="12 15" id="KW-0234">DNA repair</keyword>
<comment type="subcellular location">
    <subcellularLocation>
        <location evidence="2">Nucleus</location>
    </subcellularLocation>
</comment>
<dbReference type="STRING" id="1965070.A0A443RCH4"/>
<dbReference type="SMART" id="SM00292">
    <property type="entry name" value="BRCT"/>
    <property type="match status" value="2"/>
</dbReference>
<evidence type="ECO:0000313" key="20">
    <source>
        <dbReference type="EMBL" id="RWS12974.1"/>
    </source>
</evidence>
<dbReference type="GO" id="GO:0006303">
    <property type="term" value="P:double-strand break repair via nonhomologous end joining"/>
    <property type="evidence" value="ECO:0007669"/>
    <property type="project" value="TreeGrafter"/>
</dbReference>
<dbReference type="PROSITE" id="PS00333">
    <property type="entry name" value="DNA_LIGASE_A2"/>
    <property type="match status" value="1"/>
</dbReference>
<dbReference type="AlphaFoldDB" id="A0A443RCH4"/>
<evidence type="ECO:0000256" key="3">
    <source>
        <dbReference type="ARBA" id="ARBA00007572"/>
    </source>
</evidence>
<dbReference type="SUPFAM" id="SSF52113">
    <property type="entry name" value="BRCT domain"/>
    <property type="match status" value="2"/>
</dbReference>
<evidence type="ECO:0000256" key="14">
    <source>
        <dbReference type="ARBA" id="ARBA00034003"/>
    </source>
</evidence>
<dbReference type="EC" id="6.5.1.1" evidence="15"/>
<dbReference type="InterPro" id="IPR001357">
    <property type="entry name" value="BRCT_dom"/>
</dbReference>
<protein>
    <recommendedName>
        <fullName evidence="15">DNA ligase</fullName>
        <ecNumber evidence="15">6.5.1.1</ecNumber>
    </recommendedName>
</protein>
<dbReference type="Pfam" id="PF11411">
    <property type="entry name" value="DNA_ligase_IV"/>
    <property type="match status" value="1"/>
</dbReference>
<keyword evidence="8 15" id="KW-0227">DNA damage</keyword>
<feature type="coiled-coil region" evidence="17">
    <location>
        <begin position="367"/>
        <end position="409"/>
    </location>
</feature>
<dbReference type="InterPro" id="IPR021536">
    <property type="entry name" value="DNA_ligase_IV_dom"/>
</dbReference>
<dbReference type="InterPro" id="IPR016059">
    <property type="entry name" value="DNA_ligase_ATP-dep_CS"/>
</dbReference>
<dbReference type="GO" id="GO:0005524">
    <property type="term" value="F:ATP binding"/>
    <property type="evidence" value="ECO:0007669"/>
    <property type="project" value="UniProtKB-KW"/>
</dbReference>
<proteinExistence type="inferred from homology"/>
<organism evidence="20 21">
    <name type="scientific">Dinothrombium tinctorium</name>
    <dbReference type="NCBI Taxonomy" id="1965070"/>
    <lineage>
        <taxon>Eukaryota</taxon>
        <taxon>Metazoa</taxon>
        <taxon>Ecdysozoa</taxon>
        <taxon>Arthropoda</taxon>
        <taxon>Chelicerata</taxon>
        <taxon>Arachnida</taxon>
        <taxon>Acari</taxon>
        <taxon>Acariformes</taxon>
        <taxon>Trombidiformes</taxon>
        <taxon>Prostigmata</taxon>
        <taxon>Anystina</taxon>
        <taxon>Parasitengona</taxon>
        <taxon>Trombidioidea</taxon>
        <taxon>Trombidiidae</taxon>
        <taxon>Dinothrombium</taxon>
    </lineage>
</organism>
<dbReference type="PROSITE" id="PS00697">
    <property type="entry name" value="DNA_LIGASE_A1"/>
    <property type="match status" value="1"/>
</dbReference>
<dbReference type="CDD" id="cd07968">
    <property type="entry name" value="OBF_DNA_ligase_IV"/>
    <property type="match status" value="1"/>
</dbReference>
<keyword evidence="9 15" id="KW-0067">ATP-binding</keyword>
<dbReference type="FunFam" id="2.40.50.140:FF:000150">
    <property type="entry name" value="DNA ligase"/>
    <property type="match status" value="1"/>
</dbReference>
<comment type="cofactor">
    <cofactor evidence="1">
        <name>Mg(2+)</name>
        <dbReference type="ChEBI" id="CHEBI:18420"/>
    </cofactor>
</comment>
<evidence type="ECO:0000256" key="17">
    <source>
        <dbReference type="SAM" id="Coils"/>
    </source>
</evidence>
<evidence type="ECO:0000256" key="15">
    <source>
        <dbReference type="RuleBase" id="RU000617"/>
    </source>
</evidence>
<name>A0A443RCH4_9ACAR</name>
<dbReference type="Proteomes" id="UP000285301">
    <property type="component" value="Unassembled WGS sequence"/>
</dbReference>
<evidence type="ECO:0000259" key="19">
    <source>
        <dbReference type="PROSITE" id="PS50172"/>
    </source>
</evidence>
<dbReference type="InterPro" id="IPR029710">
    <property type="entry name" value="LIG4"/>
</dbReference>
<keyword evidence="10" id="KW-0460">Magnesium</keyword>
<dbReference type="Pfam" id="PF04675">
    <property type="entry name" value="DNA_ligase_A_N"/>
    <property type="match status" value="1"/>
</dbReference>
<feature type="domain" description="BRCT" evidence="19">
    <location>
        <begin position="781"/>
        <end position="871"/>
    </location>
</feature>
<dbReference type="EMBL" id="NCKU01001145">
    <property type="protein sequence ID" value="RWS12974.1"/>
    <property type="molecule type" value="Genomic_DNA"/>
</dbReference>
<dbReference type="GO" id="GO:0003677">
    <property type="term" value="F:DNA binding"/>
    <property type="evidence" value="ECO:0007669"/>
    <property type="project" value="InterPro"/>
</dbReference>
<dbReference type="InterPro" id="IPR000977">
    <property type="entry name" value="DNA_ligase_ATP-dep"/>
</dbReference>
<dbReference type="PROSITE" id="PS50160">
    <property type="entry name" value="DNA_LIGASE_A3"/>
    <property type="match status" value="1"/>
</dbReference>
<keyword evidence="7 15" id="KW-0547">Nucleotide-binding</keyword>
<evidence type="ECO:0000256" key="1">
    <source>
        <dbReference type="ARBA" id="ARBA00001946"/>
    </source>
</evidence>
<dbReference type="PANTHER" id="PTHR45997">
    <property type="entry name" value="DNA LIGASE 4"/>
    <property type="match status" value="1"/>
</dbReference>